<reference evidence="2 3" key="1">
    <citation type="submission" date="2019-08" db="EMBL/GenBank/DDBJ databases">
        <title>Genomic characterization of a novel candidate phylum (ARYD3) from a high temperature, high salinity tertiary oil reservoir in north central Oklahoma, USA.</title>
        <authorList>
            <person name="Youssef N.H."/>
            <person name="Yadav A."/>
            <person name="Elshahed M.S."/>
        </authorList>
    </citation>
    <scope>NUCLEOTIDE SEQUENCE [LARGE SCALE GENOMIC DNA]</scope>
    <source>
        <strain evidence="2">ARYD1</strain>
    </source>
</reference>
<name>A0A5D0MPS1_FLESI</name>
<evidence type="ECO:0000313" key="3">
    <source>
        <dbReference type="Proteomes" id="UP000323337"/>
    </source>
</evidence>
<protein>
    <submittedName>
        <fullName evidence="2">Alpha/beta hydrolase</fullName>
    </submittedName>
</protein>
<dbReference type="Gene3D" id="3.40.50.1820">
    <property type="entry name" value="alpha/beta hydrolase"/>
    <property type="match status" value="1"/>
</dbReference>
<feature type="domain" description="Serine aminopeptidase S33" evidence="1">
    <location>
        <begin position="22"/>
        <end position="233"/>
    </location>
</feature>
<dbReference type="AlphaFoldDB" id="A0A5D0MPS1"/>
<dbReference type="RefSeq" id="WP_303700458.1">
    <property type="nucleotide sequence ID" value="NZ_VSIV01000080.1"/>
</dbReference>
<dbReference type="InterPro" id="IPR022742">
    <property type="entry name" value="Hydrolase_4"/>
</dbReference>
<dbReference type="InterPro" id="IPR000073">
    <property type="entry name" value="AB_hydrolase_1"/>
</dbReference>
<evidence type="ECO:0000259" key="1">
    <source>
        <dbReference type="Pfam" id="PF12146"/>
    </source>
</evidence>
<dbReference type="InterPro" id="IPR029058">
    <property type="entry name" value="AB_hydrolase_fold"/>
</dbReference>
<gene>
    <name evidence="2" type="ORF">FXF49_03155</name>
</gene>
<dbReference type="Proteomes" id="UP000323337">
    <property type="component" value="Unassembled WGS sequence"/>
</dbReference>
<dbReference type="SUPFAM" id="SSF53474">
    <property type="entry name" value="alpha/beta-Hydrolases"/>
    <property type="match status" value="1"/>
</dbReference>
<dbReference type="EMBL" id="VSIV01000080">
    <property type="protein sequence ID" value="TYB34055.1"/>
    <property type="molecule type" value="Genomic_DNA"/>
</dbReference>
<dbReference type="InterPro" id="IPR050266">
    <property type="entry name" value="AB_hydrolase_sf"/>
</dbReference>
<accession>A0A5D0MPS1</accession>
<dbReference type="PANTHER" id="PTHR43798">
    <property type="entry name" value="MONOACYLGLYCEROL LIPASE"/>
    <property type="match status" value="1"/>
</dbReference>
<evidence type="ECO:0000313" key="2">
    <source>
        <dbReference type="EMBL" id="TYB34055.1"/>
    </source>
</evidence>
<sequence>MLLDVKELKIFYDYNRRIGADTSIVYTHGAGKSHHSWVNQLASKINGYVQIALDLPGHGDSEGTGFKRIDDYTDFVKSFVDVLDINDFVIAGNSMGGAISQTFALKYQNYLKGMILIGTGAKLRVKKEILEGTLKGESYADNAYSSKTDRELIKKAESDFSKTSPQVRHDDFYACDNFDVMDQISRINVPTLIICGKDDELTPVKYSEYLHSKIKNSQLKIIPGAGHMVMWEKPKEVNEAIANFVTNL</sequence>
<organism evidence="2 3">
    <name type="scientific">Flexistipes sinusarabici</name>
    <dbReference type="NCBI Taxonomy" id="2352"/>
    <lineage>
        <taxon>Bacteria</taxon>
        <taxon>Pseudomonadati</taxon>
        <taxon>Deferribacterota</taxon>
        <taxon>Deferribacteres</taxon>
        <taxon>Deferribacterales</taxon>
        <taxon>Flexistipitaceae</taxon>
        <taxon>Flexistipes</taxon>
    </lineage>
</organism>
<comment type="caution">
    <text evidence="2">The sequence shown here is derived from an EMBL/GenBank/DDBJ whole genome shotgun (WGS) entry which is preliminary data.</text>
</comment>
<proteinExistence type="predicted"/>
<dbReference type="GO" id="GO:0016787">
    <property type="term" value="F:hydrolase activity"/>
    <property type="evidence" value="ECO:0007669"/>
    <property type="project" value="UniProtKB-KW"/>
</dbReference>
<dbReference type="Pfam" id="PF12146">
    <property type="entry name" value="Hydrolase_4"/>
    <property type="match status" value="1"/>
</dbReference>
<dbReference type="PRINTS" id="PR00111">
    <property type="entry name" value="ABHYDROLASE"/>
</dbReference>
<keyword evidence="2" id="KW-0378">Hydrolase</keyword>